<dbReference type="SUPFAM" id="SSF57701">
    <property type="entry name" value="Zn2/Cys6 DNA-binding domain"/>
    <property type="match status" value="1"/>
</dbReference>
<keyword evidence="4" id="KW-0238">DNA-binding</keyword>
<protein>
    <recommendedName>
        <fullName evidence="13">C2H2 type zinc finger domain protein</fullName>
    </recommendedName>
</protein>
<feature type="domain" description="C2H2-type" evidence="10">
    <location>
        <begin position="10"/>
        <end position="39"/>
    </location>
</feature>
<evidence type="ECO:0000256" key="3">
    <source>
        <dbReference type="ARBA" id="ARBA00023015"/>
    </source>
</evidence>
<evidence type="ECO:0000259" key="10">
    <source>
        <dbReference type="PROSITE" id="PS50157"/>
    </source>
</evidence>
<comment type="caution">
    <text evidence="11">The sequence shown here is derived from an EMBL/GenBank/DDBJ whole genome shotgun (WGS) entry which is preliminary data.</text>
</comment>
<dbReference type="InterPro" id="IPR007219">
    <property type="entry name" value="XnlR_reg_dom"/>
</dbReference>
<evidence type="ECO:0000256" key="2">
    <source>
        <dbReference type="ARBA" id="ARBA00022833"/>
    </source>
</evidence>
<keyword evidence="7" id="KW-0863">Zinc-finger</keyword>
<dbReference type="Gene3D" id="3.30.160.60">
    <property type="entry name" value="Classic Zinc Finger"/>
    <property type="match status" value="2"/>
</dbReference>
<evidence type="ECO:0000313" key="12">
    <source>
        <dbReference type="Proteomes" id="UP001610335"/>
    </source>
</evidence>
<dbReference type="PROSITE" id="PS00028">
    <property type="entry name" value="ZINC_FINGER_C2H2_1"/>
    <property type="match status" value="2"/>
</dbReference>
<keyword evidence="1" id="KW-0479">Metal-binding</keyword>
<proteinExistence type="predicted"/>
<name>A0ABR4IHG6_9EURO</name>
<dbReference type="Pfam" id="PF00172">
    <property type="entry name" value="Zn_clus"/>
    <property type="match status" value="1"/>
</dbReference>
<dbReference type="Gene3D" id="4.10.240.10">
    <property type="entry name" value="Zn(2)-C6 fungal-type DNA-binding domain"/>
    <property type="match status" value="1"/>
</dbReference>
<dbReference type="PANTHER" id="PTHR47660:SF7">
    <property type="entry name" value="TRANSCRIPTION FACTOR WITH C2H2 AND ZN(2)-CYS(6) DNA BINDING DOMAIN (EUROFUNG)"/>
    <property type="match status" value="1"/>
</dbReference>
<evidence type="ECO:0000256" key="7">
    <source>
        <dbReference type="PROSITE-ProRule" id="PRU00042"/>
    </source>
</evidence>
<gene>
    <name evidence="11" type="ORF">BDW59DRAFT_145389</name>
</gene>
<keyword evidence="5" id="KW-0804">Transcription</keyword>
<keyword evidence="3" id="KW-0805">Transcription regulation</keyword>
<evidence type="ECO:0000313" key="11">
    <source>
        <dbReference type="EMBL" id="KAL2826317.1"/>
    </source>
</evidence>
<feature type="domain" description="Zn(2)-C6 fungal-type" evidence="9">
    <location>
        <begin position="77"/>
        <end position="106"/>
    </location>
</feature>
<dbReference type="SMART" id="SM00066">
    <property type="entry name" value="GAL4"/>
    <property type="match status" value="1"/>
</dbReference>
<evidence type="ECO:0000259" key="9">
    <source>
        <dbReference type="PROSITE" id="PS50048"/>
    </source>
</evidence>
<dbReference type="CDD" id="cd00067">
    <property type="entry name" value="GAL4"/>
    <property type="match status" value="1"/>
</dbReference>
<dbReference type="SMART" id="SM00355">
    <property type="entry name" value="ZnF_C2H2"/>
    <property type="match status" value="2"/>
</dbReference>
<dbReference type="Proteomes" id="UP001610335">
    <property type="component" value="Unassembled WGS sequence"/>
</dbReference>
<dbReference type="Pfam" id="PF04082">
    <property type="entry name" value="Fungal_trans"/>
    <property type="match status" value="1"/>
</dbReference>
<dbReference type="PROSITE" id="PS00463">
    <property type="entry name" value="ZN2_CY6_FUNGAL_1"/>
    <property type="match status" value="1"/>
</dbReference>
<evidence type="ECO:0000256" key="6">
    <source>
        <dbReference type="ARBA" id="ARBA00023242"/>
    </source>
</evidence>
<dbReference type="PROSITE" id="PS50157">
    <property type="entry name" value="ZINC_FINGER_C2H2_2"/>
    <property type="match status" value="2"/>
</dbReference>
<dbReference type="InterPro" id="IPR013087">
    <property type="entry name" value="Znf_C2H2_type"/>
</dbReference>
<keyword evidence="2" id="KW-0862">Zinc</keyword>
<sequence length="400" mass="45148">MSHPNLQNRFQCSFPGCDASYQHKEHLHRHQAQHRGVSSPCPVPNCERVFSRNDTLRRHIRRDHKDAPSPSSRATHACRACRSAKIRCRGGCPCNTCRAQGHQCTFDNQTLVNPEPTPSETNLQESTIKDRYIQLYFTDFHPLWPILHHGTFSVSHEPPLLVHAVLMIGLWVSGTSSAQRAALDLHRNLGPSILAHRETWETIHPNPFQTSNQNTDDGDPQARDPKPPSTSQWPIATYQAILLYLIFSCISPLAKTRSLDLTLTLPPSDQGILSALVRACLQNNIFYYPTMLARYHDIDSVTCIWVGVEELKRLGLALYKISRLCGRGCDNEADNRLLRLSDLQFPPPDSRRLWNAESNPVLSTLLAEGCQGLKLDGRVEANWISSCGRVLDSNEELEWI</sequence>
<organism evidence="11 12">
    <name type="scientific">Aspergillus cavernicola</name>
    <dbReference type="NCBI Taxonomy" id="176166"/>
    <lineage>
        <taxon>Eukaryota</taxon>
        <taxon>Fungi</taxon>
        <taxon>Dikarya</taxon>
        <taxon>Ascomycota</taxon>
        <taxon>Pezizomycotina</taxon>
        <taxon>Eurotiomycetes</taxon>
        <taxon>Eurotiomycetidae</taxon>
        <taxon>Eurotiales</taxon>
        <taxon>Aspergillaceae</taxon>
        <taxon>Aspergillus</taxon>
        <taxon>Aspergillus subgen. Nidulantes</taxon>
    </lineage>
</organism>
<accession>A0ABR4IHG6</accession>
<evidence type="ECO:0000256" key="8">
    <source>
        <dbReference type="SAM" id="MobiDB-lite"/>
    </source>
</evidence>
<evidence type="ECO:0000256" key="4">
    <source>
        <dbReference type="ARBA" id="ARBA00023125"/>
    </source>
</evidence>
<keyword evidence="12" id="KW-1185">Reference proteome</keyword>
<feature type="region of interest" description="Disordered" evidence="8">
    <location>
        <begin position="204"/>
        <end position="231"/>
    </location>
</feature>
<evidence type="ECO:0000256" key="1">
    <source>
        <dbReference type="ARBA" id="ARBA00022723"/>
    </source>
</evidence>
<dbReference type="EMBL" id="JBFXLS010000031">
    <property type="protein sequence ID" value="KAL2826317.1"/>
    <property type="molecule type" value="Genomic_DNA"/>
</dbReference>
<dbReference type="PROSITE" id="PS50048">
    <property type="entry name" value="ZN2_CY6_FUNGAL_2"/>
    <property type="match status" value="1"/>
</dbReference>
<dbReference type="PANTHER" id="PTHR47660">
    <property type="entry name" value="TRANSCRIPTION FACTOR WITH C2H2 AND ZN(2)-CYS(6) DNA BINDING DOMAIN (EUROFUNG)-RELATED-RELATED"/>
    <property type="match status" value="1"/>
</dbReference>
<feature type="domain" description="C2H2-type" evidence="10">
    <location>
        <begin position="39"/>
        <end position="69"/>
    </location>
</feature>
<dbReference type="CDD" id="cd12148">
    <property type="entry name" value="fungal_TF_MHR"/>
    <property type="match status" value="1"/>
</dbReference>
<evidence type="ECO:0000256" key="5">
    <source>
        <dbReference type="ARBA" id="ARBA00023163"/>
    </source>
</evidence>
<dbReference type="InterPro" id="IPR036864">
    <property type="entry name" value="Zn2-C6_fun-type_DNA-bd_sf"/>
</dbReference>
<evidence type="ECO:0008006" key="13">
    <source>
        <dbReference type="Google" id="ProtNLM"/>
    </source>
</evidence>
<dbReference type="InterPro" id="IPR001138">
    <property type="entry name" value="Zn2Cys6_DnaBD"/>
</dbReference>
<keyword evidence="6" id="KW-0539">Nucleus</keyword>
<reference evidence="11 12" key="1">
    <citation type="submission" date="2024-07" db="EMBL/GenBank/DDBJ databases">
        <title>Section-level genome sequencing and comparative genomics of Aspergillus sections Usti and Cavernicolus.</title>
        <authorList>
            <consortium name="Lawrence Berkeley National Laboratory"/>
            <person name="Nybo J.L."/>
            <person name="Vesth T.C."/>
            <person name="Theobald S."/>
            <person name="Frisvad J.C."/>
            <person name="Larsen T.O."/>
            <person name="Kjaerboelling I."/>
            <person name="Rothschild-Mancinelli K."/>
            <person name="Lyhne E.K."/>
            <person name="Kogle M.E."/>
            <person name="Barry K."/>
            <person name="Clum A."/>
            <person name="Na H."/>
            <person name="Ledsgaard L."/>
            <person name="Lin J."/>
            <person name="Lipzen A."/>
            <person name="Kuo A."/>
            <person name="Riley R."/>
            <person name="Mondo S."/>
            <person name="LaButti K."/>
            <person name="Haridas S."/>
            <person name="Pangalinan J."/>
            <person name="Salamov A.A."/>
            <person name="Simmons B.A."/>
            <person name="Magnuson J.K."/>
            <person name="Chen J."/>
            <person name="Drula E."/>
            <person name="Henrissat B."/>
            <person name="Wiebenga A."/>
            <person name="Lubbers R.J."/>
            <person name="Gomes A.C."/>
            <person name="Makela M.R."/>
            <person name="Stajich J."/>
            <person name="Grigoriev I.V."/>
            <person name="Mortensen U.H."/>
            <person name="De vries R.P."/>
            <person name="Baker S.E."/>
            <person name="Andersen M.R."/>
        </authorList>
    </citation>
    <scope>NUCLEOTIDE SEQUENCE [LARGE SCALE GENOMIC DNA]</scope>
    <source>
        <strain evidence="11 12">CBS 600.67</strain>
    </source>
</reference>